<keyword evidence="3" id="KW-1185">Reference proteome</keyword>
<evidence type="ECO:0000313" key="2">
    <source>
        <dbReference type="EMBL" id="VFQ95865.1"/>
    </source>
</evidence>
<sequence length="291" mass="33310">MNMVIDAMGPSFNPNVPVEEEPNASDKNFFDMLKPADTDLWKGCTKMSQLSMVARLLNIKAEHNLSESKPFRECTLKAYDVVHCRKYVDSLRDSNPDITDEALLLQMEESFASWFEKHAWEIVDTPQVIRDVSRGPLPVVSTYPICYVNGYRFHIETHGAKRATFNSGVSIVGEHCSYYGRVEEIIEVEYPALPIKRCVVFKCKWYDPRPRVGTRVHDKYDLVEVLKSGIFRKYEPFILATQAKQVAYVEYPGVASRAKGEWLAVCDVKPRGWVETTSDTQKLKSTDDFAY</sequence>
<gene>
    <name evidence="2" type="ORF">CCAM_LOCUS37641</name>
</gene>
<dbReference type="InterPro" id="IPR025312">
    <property type="entry name" value="DUF4216"/>
</dbReference>
<organism evidence="2 3">
    <name type="scientific">Cuscuta campestris</name>
    <dbReference type="NCBI Taxonomy" id="132261"/>
    <lineage>
        <taxon>Eukaryota</taxon>
        <taxon>Viridiplantae</taxon>
        <taxon>Streptophyta</taxon>
        <taxon>Embryophyta</taxon>
        <taxon>Tracheophyta</taxon>
        <taxon>Spermatophyta</taxon>
        <taxon>Magnoliopsida</taxon>
        <taxon>eudicotyledons</taxon>
        <taxon>Gunneridae</taxon>
        <taxon>Pentapetalae</taxon>
        <taxon>asterids</taxon>
        <taxon>lamiids</taxon>
        <taxon>Solanales</taxon>
        <taxon>Convolvulaceae</taxon>
        <taxon>Cuscuteae</taxon>
        <taxon>Cuscuta</taxon>
        <taxon>Cuscuta subgen. Grammica</taxon>
        <taxon>Cuscuta sect. Cleistogrammica</taxon>
    </lineage>
</organism>
<dbReference type="AlphaFoldDB" id="A0A484N3L2"/>
<dbReference type="Pfam" id="PF13952">
    <property type="entry name" value="DUF4216"/>
    <property type="match status" value="1"/>
</dbReference>
<reference evidence="2 3" key="1">
    <citation type="submission" date="2018-04" db="EMBL/GenBank/DDBJ databases">
        <authorList>
            <person name="Vogel A."/>
        </authorList>
    </citation>
    <scope>NUCLEOTIDE SEQUENCE [LARGE SCALE GENOMIC DNA]</scope>
</reference>
<accession>A0A484N3L2</accession>
<dbReference type="PANTHER" id="PTHR48258">
    <property type="entry name" value="DUF4218 DOMAIN-CONTAINING PROTEIN-RELATED"/>
    <property type="match status" value="1"/>
</dbReference>
<dbReference type="Proteomes" id="UP000595140">
    <property type="component" value="Unassembled WGS sequence"/>
</dbReference>
<dbReference type="PANTHER" id="PTHR48258:SF4">
    <property type="entry name" value="DUF4216 DOMAIN-CONTAINING PROTEIN"/>
    <property type="match status" value="1"/>
</dbReference>
<dbReference type="EMBL" id="OOIL02005823">
    <property type="protein sequence ID" value="VFQ95865.1"/>
    <property type="molecule type" value="Genomic_DNA"/>
</dbReference>
<evidence type="ECO:0000259" key="1">
    <source>
        <dbReference type="Pfam" id="PF13952"/>
    </source>
</evidence>
<dbReference type="OrthoDB" id="1300947at2759"/>
<protein>
    <recommendedName>
        <fullName evidence="1">DUF4216 domain-containing protein</fullName>
    </recommendedName>
</protein>
<evidence type="ECO:0000313" key="3">
    <source>
        <dbReference type="Proteomes" id="UP000595140"/>
    </source>
</evidence>
<feature type="domain" description="DUF4216" evidence="1">
    <location>
        <begin position="186"/>
        <end position="254"/>
    </location>
</feature>
<name>A0A484N3L2_9ASTE</name>
<proteinExistence type="predicted"/>